<dbReference type="Proteomes" id="UP000321569">
    <property type="component" value="Unassembled WGS sequence"/>
</dbReference>
<feature type="signal peptide" evidence="2">
    <location>
        <begin position="1"/>
        <end position="24"/>
    </location>
</feature>
<evidence type="ECO:0000313" key="3">
    <source>
        <dbReference type="EMBL" id="GEP72868.1"/>
    </source>
</evidence>
<evidence type="ECO:0000256" key="2">
    <source>
        <dbReference type="SAM" id="SignalP"/>
    </source>
</evidence>
<proteinExistence type="predicted"/>
<dbReference type="AlphaFoldDB" id="A0A512PNT4"/>
<sequence length="232" mass="25672">MNKAFKLITATVATAAVSFGLALAGSTPATTAHAANTFASSEISGPSGYFYNSKIGVAFHWKNIKTSNGVQTMMIIGDFKTPKFTTGIPVGNKISKNKRTFTANYRQITSKSKLTKTTYSFNLYKLSTNKYQVKISKSGNGQLPSNKGKKYTFYQTKKSPANSLANKFSRPALEKEFKQQYDQNLQQAYQKAKAEGKNVKDPATDPAVQKQEQEAIQTNTDKYIKQLVKAFR</sequence>
<dbReference type="OrthoDB" id="2328569at2"/>
<name>A0A512PNT4_9LACO</name>
<accession>A0A512PNT4</accession>
<feature type="chain" id="PRO_5039114703" evidence="2">
    <location>
        <begin position="25"/>
        <end position="232"/>
    </location>
</feature>
<keyword evidence="2" id="KW-0732">Signal</keyword>
<comment type="caution">
    <text evidence="3">The sequence shown here is derived from an EMBL/GenBank/DDBJ whole genome shotgun (WGS) entry which is preliminary data.</text>
</comment>
<evidence type="ECO:0000256" key="1">
    <source>
        <dbReference type="SAM" id="MobiDB-lite"/>
    </source>
</evidence>
<feature type="compositionally biased region" description="Basic and acidic residues" evidence="1">
    <location>
        <begin position="192"/>
        <end position="203"/>
    </location>
</feature>
<organism evidence="3 4">
    <name type="scientific">Lentilactobacillus rapi</name>
    <dbReference type="NCBI Taxonomy" id="481723"/>
    <lineage>
        <taxon>Bacteria</taxon>
        <taxon>Bacillati</taxon>
        <taxon>Bacillota</taxon>
        <taxon>Bacilli</taxon>
        <taxon>Lactobacillales</taxon>
        <taxon>Lactobacillaceae</taxon>
        <taxon>Lentilactobacillus</taxon>
    </lineage>
</organism>
<dbReference type="RefSeq" id="WP_054747877.1">
    <property type="nucleotide sequence ID" value="NZ_BKAM01000037.1"/>
</dbReference>
<protein>
    <submittedName>
        <fullName evidence="3">Uncharacterized protein</fullName>
    </submittedName>
</protein>
<reference evidence="3 4" key="1">
    <citation type="submission" date="2019-07" db="EMBL/GenBank/DDBJ databases">
        <title>Whole genome shotgun sequence of Lactobacillus rapi NBRC 109618.</title>
        <authorList>
            <person name="Hosoyama A."/>
            <person name="Uohara A."/>
            <person name="Ohji S."/>
            <person name="Ichikawa N."/>
        </authorList>
    </citation>
    <scope>NUCLEOTIDE SEQUENCE [LARGE SCALE GENOMIC DNA]</scope>
    <source>
        <strain evidence="3 4">NBRC 109618</strain>
    </source>
</reference>
<dbReference type="EMBL" id="BKAM01000037">
    <property type="protein sequence ID" value="GEP72868.1"/>
    <property type="molecule type" value="Genomic_DNA"/>
</dbReference>
<evidence type="ECO:0000313" key="4">
    <source>
        <dbReference type="Proteomes" id="UP000321569"/>
    </source>
</evidence>
<gene>
    <name evidence="3" type="ORF">LRA02_17360</name>
</gene>
<feature type="region of interest" description="Disordered" evidence="1">
    <location>
        <begin position="186"/>
        <end position="215"/>
    </location>
</feature>
<dbReference type="STRING" id="1423795.FD12_GL001598"/>